<protein>
    <recommendedName>
        <fullName evidence="3">Sporulation inhibitor A</fullName>
    </recommendedName>
</protein>
<dbReference type="Pfam" id="PF08970">
    <property type="entry name" value="Sda"/>
    <property type="match status" value="1"/>
</dbReference>
<keyword evidence="2" id="KW-1185">Reference proteome</keyword>
<dbReference type="InterPro" id="IPR015064">
    <property type="entry name" value="Sda"/>
</dbReference>
<comment type="caution">
    <text evidence="1">The sequence shown here is derived from an EMBL/GenBank/DDBJ whole genome shotgun (WGS) entry which is preliminary data.</text>
</comment>
<sequence length="72" mass="8826">MIQKKLKREKRLGKVNPSLVLLRDEQLMEVYERAKTENLSKDFIQLLEMEIERRKIKSKTDKQYEKLRQIIH</sequence>
<evidence type="ECO:0000313" key="1">
    <source>
        <dbReference type="EMBL" id="EHL77197.1"/>
    </source>
</evidence>
<reference evidence="1 2" key="1">
    <citation type="submission" date="2011-09" db="EMBL/GenBank/DDBJ databases">
        <title>The Genome Sequence of Bacillus smithii 7_3_47FAA.</title>
        <authorList>
            <consortium name="The Broad Institute Genome Sequencing Platform"/>
            <person name="Earl A."/>
            <person name="Ward D."/>
            <person name="Feldgarden M."/>
            <person name="Gevers D."/>
            <person name="Daigneault M."/>
            <person name="Strauss J."/>
            <person name="Allen-Vercoe E."/>
            <person name="Young S.K."/>
            <person name="Zeng Q."/>
            <person name="Gargeya S."/>
            <person name="Fitzgerald M."/>
            <person name="Haas B."/>
            <person name="Abouelleil A."/>
            <person name="Alvarado L."/>
            <person name="Arachchi H.M."/>
            <person name="Berlin A."/>
            <person name="Brown A."/>
            <person name="Chapman S.B."/>
            <person name="Chen Z."/>
            <person name="Dunbar C."/>
            <person name="Freedman E."/>
            <person name="Gearin G."/>
            <person name="Goldberg J."/>
            <person name="Griggs A."/>
            <person name="Gujja S."/>
            <person name="Heiman D."/>
            <person name="Howarth C."/>
            <person name="Larson L."/>
            <person name="Lui A."/>
            <person name="MacDonald P.J.P."/>
            <person name="Montmayeur A."/>
            <person name="Murphy C."/>
            <person name="Neiman D."/>
            <person name="Pearson M."/>
            <person name="Priest M."/>
            <person name="Roberts A."/>
            <person name="Saif S."/>
            <person name="Shea T."/>
            <person name="Shenoy N."/>
            <person name="Sisk P."/>
            <person name="Stolte C."/>
            <person name="Sykes S."/>
            <person name="Wortman J."/>
            <person name="Nusbaum C."/>
            <person name="Birren B."/>
        </authorList>
    </citation>
    <scope>NUCLEOTIDE SEQUENCE [LARGE SCALE GENOMIC DNA]</scope>
    <source>
        <strain evidence="1 2">7_3_47FAA</strain>
    </source>
</reference>
<organism evidence="1 2">
    <name type="scientific">Bacillus smithii 7_3_47FAA</name>
    <dbReference type="NCBI Taxonomy" id="665952"/>
    <lineage>
        <taxon>Bacteria</taxon>
        <taxon>Bacillati</taxon>
        <taxon>Bacillota</taxon>
        <taxon>Bacilli</taxon>
        <taxon>Bacillales</taxon>
        <taxon>Bacillaceae</taxon>
        <taxon>Bacillus</taxon>
    </lineage>
</organism>
<dbReference type="Gene3D" id="1.10.287.1100">
    <property type="entry name" value="Sporulation inhibitor A"/>
    <property type="match status" value="1"/>
</dbReference>
<dbReference type="SUPFAM" id="SSF100985">
    <property type="entry name" value="Sporulation inhibitor Sda"/>
    <property type="match status" value="1"/>
</dbReference>
<evidence type="ECO:0000313" key="2">
    <source>
        <dbReference type="Proteomes" id="UP000011747"/>
    </source>
</evidence>
<dbReference type="Proteomes" id="UP000011747">
    <property type="component" value="Unassembled WGS sequence"/>
</dbReference>
<dbReference type="HOGENOM" id="CLU_2714037_0_0_9"/>
<name>G9QM62_9BACI</name>
<gene>
    <name evidence="1" type="ORF">HMPREF1015_00629</name>
</gene>
<dbReference type="EMBL" id="ACWF01000117">
    <property type="protein sequence ID" value="EHL77197.1"/>
    <property type="molecule type" value="Genomic_DNA"/>
</dbReference>
<evidence type="ECO:0008006" key="3">
    <source>
        <dbReference type="Google" id="ProtNLM"/>
    </source>
</evidence>
<accession>G9QM62</accession>
<dbReference type="AlphaFoldDB" id="G9QM62"/>
<dbReference type="PATRIC" id="fig|665952.3.peg.2165"/>
<dbReference type="RefSeq" id="WP_003354355.1">
    <property type="nucleotide sequence ID" value="NZ_JH414757.1"/>
</dbReference>
<dbReference type="InterPro" id="IPR036916">
    <property type="entry name" value="Sda_sf"/>
</dbReference>
<proteinExistence type="predicted"/>